<protein>
    <submittedName>
        <fullName evidence="2">Uncharacterized protein</fullName>
    </submittedName>
</protein>
<dbReference type="AlphaFoldDB" id="A0A251RW00"/>
<accession>A0A251RW00</accession>
<keyword evidence="3" id="KW-1185">Reference proteome</keyword>
<dbReference type="Proteomes" id="UP000215914">
    <property type="component" value="Chromosome 16"/>
</dbReference>
<feature type="chain" id="PRO_5013327100" evidence="1">
    <location>
        <begin position="17"/>
        <end position="63"/>
    </location>
</feature>
<organism evidence="2 3">
    <name type="scientific">Helianthus annuus</name>
    <name type="common">Common sunflower</name>
    <dbReference type="NCBI Taxonomy" id="4232"/>
    <lineage>
        <taxon>Eukaryota</taxon>
        <taxon>Viridiplantae</taxon>
        <taxon>Streptophyta</taxon>
        <taxon>Embryophyta</taxon>
        <taxon>Tracheophyta</taxon>
        <taxon>Spermatophyta</taxon>
        <taxon>Magnoliopsida</taxon>
        <taxon>eudicotyledons</taxon>
        <taxon>Gunneridae</taxon>
        <taxon>Pentapetalae</taxon>
        <taxon>asterids</taxon>
        <taxon>campanulids</taxon>
        <taxon>Asterales</taxon>
        <taxon>Asteraceae</taxon>
        <taxon>Asteroideae</taxon>
        <taxon>Heliantheae alliance</taxon>
        <taxon>Heliantheae</taxon>
        <taxon>Helianthus</taxon>
    </lineage>
</organism>
<sequence>MMLWWFHTTVSPPLLCQLIGFNPNLLQSASRFLSPSISHSSPSISRCLSFINGDWFHPYKLRS</sequence>
<feature type="signal peptide" evidence="1">
    <location>
        <begin position="1"/>
        <end position="16"/>
    </location>
</feature>
<gene>
    <name evidence="2" type="ORF">HannXRQ_Chr16g0499271</name>
</gene>
<reference evidence="3" key="1">
    <citation type="journal article" date="2017" name="Nature">
        <title>The sunflower genome provides insights into oil metabolism, flowering and Asterid evolution.</title>
        <authorList>
            <person name="Badouin H."/>
            <person name="Gouzy J."/>
            <person name="Grassa C.J."/>
            <person name="Murat F."/>
            <person name="Staton S.E."/>
            <person name="Cottret L."/>
            <person name="Lelandais-Briere C."/>
            <person name="Owens G.L."/>
            <person name="Carrere S."/>
            <person name="Mayjonade B."/>
            <person name="Legrand L."/>
            <person name="Gill N."/>
            <person name="Kane N.C."/>
            <person name="Bowers J.E."/>
            <person name="Hubner S."/>
            <person name="Bellec A."/>
            <person name="Berard A."/>
            <person name="Berges H."/>
            <person name="Blanchet N."/>
            <person name="Boniface M.C."/>
            <person name="Brunel D."/>
            <person name="Catrice O."/>
            <person name="Chaidir N."/>
            <person name="Claudel C."/>
            <person name="Donnadieu C."/>
            <person name="Faraut T."/>
            <person name="Fievet G."/>
            <person name="Helmstetter N."/>
            <person name="King M."/>
            <person name="Knapp S.J."/>
            <person name="Lai Z."/>
            <person name="Le Paslier M.C."/>
            <person name="Lippi Y."/>
            <person name="Lorenzon L."/>
            <person name="Mandel J.R."/>
            <person name="Marage G."/>
            <person name="Marchand G."/>
            <person name="Marquand E."/>
            <person name="Bret-Mestries E."/>
            <person name="Morien E."/>
            <person name="Nambeesan S."/>
            <person name="Nguyen T."/>
            <person name="Pegot-Espagnet P."/>
            <person name="Pouilly N."/>
            <person name="Raftis F."/>
            <person name="Sallet E."/>
            <person name="Schiex T."/>
            <person name="Thomas J."/>
            <person name="Vandecasteele C."/>
            <person name="Vares D."/>
            <person name="Vear F."/>
            <person name="Vautrin S."/>
            <person name="Crespi M."/>
            <person name="Mangin B."/>
            <person name="Burke J.M."/>
            <person name="Salse J."/>
            <person name="Munos S."/>
            <person name="Vincourt P."/>
            <person name="Rieseberg L.H."/>
            <person name="Langlade N.B."/>
        </authorList>
    </citation>
    <scope>NUCLEOTIDE SEQUENCE [LARGE SCALE GENOMIC DNA]</scope>
    <source>
        <strain evidence="3">cv. SF193</strain>
    </source>
</reference>
<evidence type="ECO:0000313" key="3">
    <source>
        <dbReference type="Proteomes" id="UP000215914"/>
    </source>
</evidence>
<keyword evidence="1" id="KW-0732">Signal</keyword>
<evidence type="ECO:0000313" key="2">
    <source>
        <dbReference type="EMBL" id="OTF90403.1"/>
    </source>
</evidence>
<proteinExistence type="predicted"/>
<dbReference type="InParanoid" id="A0A251RW00"/>
<name>A0A251RW00_HELAN</name>
<dbReference type="EMBL" id="CM007905">
    <property type="protein sequence ID" value="OTF90403.1"/>
    <property type="molecule type" value="Genomic_DNA"/>
</dbReference>
<evidence type="ECO:0000256" key="1">
    <source>
        <dbReference type="SAM" id="SignalP"/>
    </source>
</evidence>